<dbReference type="Proteomes" id="UP000481621">
    <property type="component" value="Unassembled WGS sequence"/>
</dbReference>
<evidence type="ECO:0000256" key="2">
    <source>
        <dbReference type="ARBA" id="ARBA00009012"/>
    </source>
</evidence>
<reference evidence="7" key="1">
    <citation type="submission" date="2020-02" db="EMBL/GenBank/DDBJ databases">
        <title>Bacillus sedimentmangrovi sp. nov., isolated from sediment of the mangrove ecosystem.</title>
        <authorList>
            <person name="Liu G."/>
        </authorList>
    </citation>
    <scope>NUCLEOTIDE SEQUENCE [LARGE SCALE GENOMIC DNA]</scope>
    <source>
        <strain evidence="7">SgZ-7</strain>
    </source>
</reference>
<evidence type="ECO:0000256" key="3">
    <source>
        <dbReference type="ARBA" id="ARBA00022692"/>
    </source>
</evidence>
<keyword evidence="8" id="KW-1185">Reference proteome</keyword>
<dbReference type="EMBL" id="JAAIUV010000021">
    <property type="protein sequence ID" value="NEX79672.1"/>
    <property type="molecule type" value="Genomic_DNA"/>
</dbReference>
<protein>
    <submittedName>
        <fullName evidence="7">DUF92 domain-containing protein</fullName>
    </submittedName>
</protein>
<feature type="transmembrane region" description="Helical" evidence="6">
    <location>
        <begin position="30"/>
        <end position="63"/>
    </location>
</feature>
<evidence type="ECO:0000256" key="6">
    <source>
        <dbReference type="SAM" id="Phobius"/>
    </source>
</evidence>
<dbReference type="AlphaFoldDB" id="A0A6B3TSL8"/>
<name>A0A6B3TSL8_9BACI</name>
<comment type="caution">
    <text evidence="7">The sequence shown here is derived from an EMBL/GenBank/DDBJ whole genome shotgun (WGS) entry which is preliminary data.</text>
</comment>
<evidence type="ECO:0000256" key="1">
    <source>
        <dbReference type="ARBA" id="ARBA00004141"/>
    </source>
</evidence>
<comment type="similarity">
    <text evidence="2">Belongs to the TMEM19 family.</text>
</comment>
<feature type="transmembrane region" description="Helical" evidence="6">
    <location>
        <begin position="241"/>
        <end position="258"/>
    </location>
</feature>
<sequence>MMEPIFIILMIFLTGFVGYLFKLLNSSGSLAAIAVGLAVFIGVGIKGLLLLGIFFITSSFWSAYKRSVKQSVEKKLAKGATRDWRQVLANGGAAGLFSLLFYFYQDNAWLIGFACSLASANSDTWASEIGSLSKKNPVFIRTFKRVEKGTSGAVSLLGNTAALMGSLLMAAMSFWFFRLDIIVGLLIFLFGYVGNLIDTIIGAYFQQVYRCSQCGLETEKTWHCQRPTKRIKGFCLIDNDMVNFLSGLLVSIIAILVIPS</sequence>
<evidence type="ECO:0000256" key="5">
    <source>
        <dbReference type="ARBA" id="ARBA00023136"/>
    </source>
</evidence>
<evidence type="ECO:0000256" key="4">
    <source>
        <dbReference type="ARBA" id="ARBA00022989"/>
    </source>
</evidence>
<accession>A0A6B3TSL8</accession>
<evidence type="ECO:0000313" key="7">
    <source>
        <dbReference type="EMBL" id="NEX79672.1"/>
    </source>
</evidence>
<proteinExistence type="inferred from homology"/>
<keyword evidence="5 6" id="KW-0472">Membrane</keyword>
<feature type="transmembrane region" description="Helical" evidence="6">
    <location>
        <begin position="5"/>
        <end position="24"/>
    </location>
</feature>
<evidence type="ECO:0000313" key="8">
    <source>
        <dbReference type="Proteomes" id="UP000481621"/>
    </source>
</evidence>
<dbReference type="InterPro" id="IPR002794">
    <property type="entry name" value="DUF92_TMEM19"/>
</dbReference>
<dbReference type="PANTHER" id="PTHR13353:SF5">
    <property type="entry name" value="TRANSMEMBRANE PROTEIN 19"/>
    <property type="match status" value="1"/>
</dbReference>
<gene>
    <name evidence="7" type="ORF">G4Z05_12480</name>
</gene>
<feature type="transmembrane region" description="Helical" evidence="6">
    <location>
        <begin position="153"/>
        <end position="175"/>
    </location>
</feature>
<dbReference type="PANTHER" id="PTHR13353">
    <property type="entry name" value="TRANSMEMBRANE PROTEIN 19"/>
    <property type="match status" value="1"/>
</dbReference>
<comment type="subcellular location">
    <subcellularLocation>
        <location evidence="1">Membrane</location>
        <topology evidence="1">Multi-pass membrane protein</topology>
    </subcellularLocation>
</comment>
<keyword evidence="4 6" id="KW-1133">Transmembrane helix</keyword>
<organism evidence="7 8">
    <name type="scientific">Neobacillus thermocopriae</name>
    <dbReference type="NCBI Taxonomy" id="1215031"/>
    <lineage>
        <taxon>Bacteria</taxon>
        <taxon>Bacillati</taxon>
        <taxon>Bacillota</taxon>
        <taxon>Bacilli</taxon>
        <taxon>Bacillales</taxon>
        <taxon>Bacillaceae</taxon>
        <taxon>Neobacillus</taxon>
    </lineage>
</organism>
<feature type="transmembrane region" description="Helical" evidence="6">
    <location>
        <begin position="181"/>
        <end position="205"/>
    </location>
</feature>
<dbReference type="Pfam" id="PF01940">
    <property type="entry name" value="DUF92"/>
    <property type="match status" value="1"/>
</dbReference>
<keyword evidence="3 6" id="KW-0812">Transmembrane</keyword>
<dbReference type="RefSeq" id="WP_163252189.1">
    <property type="nucleotide sequence ID" value="NZ_JAAIUV010000021.1"/>
</dbReference>
<dbReference type="GO" id="GO:0016020">
    <property type="term" value="C:membrane"/>
    <property type="evidence" value="ECO:0007669"/>
    <property type="project" value="UniProtKB-SubCell"/>
</dbReference>